<keyword evidence="3" id="KW-1185">Reference proteome</keyword>
<evidence type="ECO:0000313" key="3">
    <source>
        <dbReference type="Proteomes" id="UP000182658"/>
    </source>
</evidence>
<organism evidence="2 3">
    <name type="scientific">Coniochaeta ligniaria NRRL 30616</name>
    <dbReference type="NCBI Taxonomy" id="1408157"/>
    <lineage>
        <taxon>Eukaryota</taxon>
        <taxon>Fungi</taxon>
        <taxon>Dikarya</taxon>
        <taxon>Ascomycota</taxon>
        <taxon>Pezizomycotina</taxon>
        <taxon>Sordariomycetes</taxon>
        <taxon>Sordariomycetidae</taxon>
        <taxon>Coniochaetales</taxon>
        <taxon>Coniochaetaceae</taxon>
        <taxon>Coniochaeta</taxon>
    </lineage>
</organism>
<evidence type="ECO:0000313" key="2">
    <source>
        <dbReference type="EMBL" id="OIW22299.1"/>
    </source>
</evidence>
<feature type="region of interest" description="Disordered" evidence="1">
    <location>
        <begin position="137"/>
        <end position="168"/>
    </location>
</feature>
<feature type="compositionally biased region" description="Polar residues" evidence="1">
    <location>
        <begin position="137"/>
        <end position="149"/>
    </location>
</feature>
<accession>A0A1J7I4J7</accession>
<feature type="compositionally biased region" description="Polar residues" evidence="1">
    <location>
        <begin position="29"/>
        <end position="43"/>
    </location>
</feature>
<protein>
    <submittedName>
        <fullName evidence="2">Uncharacterized protein</fullName>
    </submittedName>
</protein>
<reference evidence="2 3" key="1">
    <citation type="submission" date="2016-10" db="EMBL/GenBank/DDBJ databases">
        <title>Draft genome sequence of Coniochaeta ligniaria NRRL30616, a lignocellulolytic fungus for bioabatement of inhibitors in plant biomass hydrolysates.</title>
        <authorList>
            <consortium name="DOE Joint Genome Institute"/>
            <person name="Jimenez D.J."/>
            <person name="Hector R.E."/>
            <person name="Riley R."/>
            <person name="Sun H."/>
            <person name="Grigoriev I.V."/>
            <person name="Van Elsas J.D."/>
            <person name="Nichols N.N."/>
        </authorList>
    </citation>
    <scope>NUCLEOTIDE SEQUENCE [LARGE SCALE GENOMIC DNA]</scope>
    <source>
        <strain evidence="2 3">NRRL 30616</strain>
    </source>
</reference>
<gene>
    <name evidence="2" type="ORF">CONLIGDRAFT_650663</name>
</gene>
<feature type="region of interest" description="Disordered" evidence="1">
    <location>
        <begin position="29"/>
        <end position="64"/>
    </location>
</feature>
<proteinExistence type="predicted"/>
<name>A0A1J7I4J7_9PEZI</name>
<dbReference type="EMBL" id="KV875123">
    <property type="protein sequence ID" value="OIW22299.1"/>
    <property type="molecule type" value="Genomic_DNA"/>
</dbReference>
<dbReference type="AlphaFoldDB" id="A0A1J7I4J7"/>
<dbReference type="InParanoid" id="A0A1J7I4J7"/>
<sequence>MAPIRPAEDSPVQSIEANVAVDTLNATISFNPPRNTSNQASQASEPEVDLDLVDDPPSVPTPSDKYFHSCENYDSVADLSTNLEDGLGVDEAMLMEMLYFTAEGSPVEVATPTVQASNRTSGLAICLWRSWLQKRNPSQSSDDIATSTAAVDPSQPPTSDARSSLAARDGRHGSLERYSLSLAFGSPKSSFKNIIDRTMEEGSSSMFTAQVDHGHEPVDDQVPATFHYGGRREEKSGLWHEHDSDAFAWSPHGFW</sequence>
<dbReference type="Proteomes" id="UP000182658">
    <property type="component" value="Unassembled WGS sequence"/>
</dbReference>
<evidence type="ECO:0000256" key="1">
    <source>
        <dbReference type="SAM" id="MobiDB-lite"/>
    </source>
</evidence>